<protein>
    <recommendedName>
        <fullName evidence="1">N-acetyltransferase domain-containing protein</fullName>
    </recommendedName>
</protein>
<gene>
    <name evidence="2" type="ORF">SAMN05661044_04697</name>
</gene>
<organism evidence="2 3">
    <name type="scientific">Olivibacter domesticus</name>
    <name type="common">Pseudosphingobacterium domesticum</name>
    <dbReference type="NCBI Taxonomy" id="407022"/>
    <lineage>
        <taxon>Bacteria</taxon>
        <taxon>Pseudomonadati</taxon>
        <taxon>Bacteroidota</taxon>
        <taxon>Sphingobacteriia</taxon>
        <taxon>Sphingobacteriales</taxon>
        <taxon>Sphingobacteriaceae</taxon>
        <taxon>Olivibacter</taxon>
    </lineage>
</organism>
<feature type="domain" description="N-acetyltransferase" evidence="1">
    <location>
        <begin position="111"/>
        <end position="244"/>
    </location>
</feature>
<keyword evidence="3" id="KW-1185">Reference proteome</keyword>
<dbReference type="Pfam" id="PF00583">
    <property type="entry name" value="Acetyltransf_1"/>
    <property type="match status" value="1"/>
</dbReference>
<dbReference type="Proteomes" id="UP000199421">
    <property type="component" value="Unassembled WGS sequence"/>
</dbReference>
<dbReference type="InterPro" id="IPR000182">
    <property type="entry name" value="GNAT_dom"/>
</dbReference>
<dbReference type="InterPro" id="IPR016181">
    <property type="entry name" value="Acyl_CoA_acyltransferase"/>
</dbReference>
<evidence type="ECO:0000313" key="2">
    <source>
        <dbReference type="EMBL" id="SEM25834.1"/>
    </source>
</evidence>
<dbReference type="RefSeq" id="WP_093329717.1">
    <property type="nucleotide sequence ID" value="NZ_FOAF01000009.1"/>
</dbReference>
<dbReference type="CDD" id="cd04301">
    <property type="entry name" value="NAT_SF"/>
    <property type="match status" value="1"/>
</dbReference>
<evidence type="ECO:0000313" key="3">
    <source>
        <dbReference type="Proteomes" id="UP000199421"/>
    </source>
</evidence>
<reference evidence="3" key="1">
    <citation type="submission" date="2016-10" db="EMBL/GenBank/DDBJ databases">
        <authorList>
            <person name="Varghese N."/>
            <person name="Submissions S."/>
        </authorList>
    </citation>
    <scope>NUCLEOTIDE SEQUENCE [LARGE SCALE GENOMIC DNA]</scope>
    <source>
        <strain evidence="3">DSM 18733</strain>
    </source>
</reference>
<dbReference type="AlphaFoldDB" id="A0A1H7WWZ2"/>
<accession>A0A1H7WWZ2</accession>
<sequence length="244" mass="28062">MQLEITKATLDEIQELRKLLLAEVSFQFVYNKCHGAGWADVYRFTMAGSPVGHGALWGKEKRENRDTVFEFYLLKPFRHLGDKIFPKFLKKSGAMFLNCQSNDTFLTKLLFEYGKNINAEAILFEDSFQTEFKIDGTVFRKSELQDGGDSEYVLMHNGEVVASGGYVWNYNYPYIDLYYEVKPGYRQRGFGSLITQELKKEAYRLNRVPSARCNINNIASKATLLKAGMRICGYMLIGKIPKFK</sequence>
<evidence type="ECO:0000259" key="1">
    <source>
        <dbReference type="PROSITE" id="PS51186"/>
    </source>
</evidence>
<dbReference type="Pfam" id="PF18015">
    <property type="entry name" value="Acetyltransf_19"/>
    <property type="match status" value="1"/>
</dbReference>
<dbReference type="STRING" id="407022.SAMN05661044_04697"/>
<dbReference type="EMBL" id="FOAF01000009">
    <property type="protein sequence ID" value="SEM25834.1"/>
    <property type="molecule type" value="Genomic_DNA"/>
</dbReference>
<dbReference type="OrthoDB" id="652614at2"/>
<dbReference type="GO" id="GO:0016747">
    <property type="term" value="F:acyltransferase activity, transferring groups other than amino-acyl groups"/>
    <property type="evidence" value="ECO:0007669"/>
    <property type="project" value="InterPro"/>
</dbReference>
<dbReference type="Gene3D" id="3.40.630.30">
    <property type="match status" value="1"/>
</dbReference>
<dbReference type="SUPFAM" id="SSF55729">
    <property type="entry name" value="Acyl-CoA N-acyltransferases (Nat)"/>
    <property type="match status" value="1"/>
</dbReference>
<name>A0A1H7WWZ2_OLID1</name>
<dbReference type="InterPro" id="IPR040579">
    <property type="entry name" value="Acetyltransf_19"/>
</dbReference>
<dbReference type="PROSITE" id="PS51186">
    <property type="entry name" value="GNAT"/>
    <property type="match status" value="1"/>
</dbReference>
<proteinExistence type="predicted"/>